<dbReference type="InterPro" id="IPR027275">
    <property type="entry name" value="PRC-brl_dom"/>
</dbReference>
<name>A0A3A1TTN7_9MICO</name>
<dbReference type="InterPro" id="IPR019060">
    <property type="entry name" value="DUF2382"/>
</dbReference>
<protein>
    <submittedName>
        <fullName evidence="4">DUF2382 domain-containing protein</fullName>
    </submittedName>
</protein>
<gene>
    <name evidence="4" type="ORF">D1781_16055</name>
</gene>
<dbReference type="InterPro" id="IPR011033">
    <property type="entry name" value="PRC_barrel-like_sf"/>
</dbReference>
<dbReference type="OrthoDB" id="3712018at2"/>
<feature type="region of interest" description="Disordered" evidence="1">
    <location>
        <begin position="101"/>
        <end position="181"/>
    </location>
</feature>
<dbReference type="SUPFAM" id="SSF50346">
    <property type="entry name" value="PRC-barrel domain"/>
    <property type="match status" value="1"/>
</dbReference>
<dbReference type="Gene3D" id="3.90.50.10">
    <property type="entry name" value="Photosynthetic Reaction Center, subunit H, domain 2"/>
    <property type="match status" value="1"/>
</dbReference>
<dbReference type="InterPro" id="IPR014747">
    <property type="entry name" value="Bac_photo_RC_H_C"/>
</dbReference>
<proteinExistence type="predicted"/>
<dbReference type="AlphaFoldDB" id="A0A3A1TTN7"/>
<dbReference type="InterPro" id="IPR052967">
    <property type="entry name" value="Stress_Response_Assoc"/>
</dbReference>
<feature type="domain" description="PRC-barrel" evidence="2">
    <location>
        <begin position="9"/>
        <end position="68"/>
    </location>
</feature>
<dbReference type="EMBL" id="QXTG01000003">
    <property type="protein sequence ID" value="RIX26451.1"/>
    <property type="molecule type" value="Genomic_DNA"/>
</dbReference>
<evidence type="ECO:0000313" key="5">
    <source>
        <dbReference type="Proteomes" id="UP000265742"/>
    </source>
</evidence>
<accession>A0A3A1TTN7</accession>
<evidence type="ECO:0000259" key="2">
    <source>
        <dbReference type="Pfam" id="PF05239"/>
    </source>
</evidence>
<sequence>MIATQDIDAIIGSEAVGPDNDRIGKVGQVYIDQDANRPVWVSVKSGLFGTSESLVPLEGADWDQNALHLAFSKDRVKDAPRVDPDAELSPQEQERLYDYYGMGHGTSGSTDDGGLRDRGTTGGSVVDDPIASDRDRYTAAGGGEGTVGNAGSGADREAGYDSTTDRGTVGHDTSGPTTDDAMTRSEERLNVGTQKVETGRARLRKYVVTDQQTVNVPVQHEEVRIEREPITDANRGAAFDGPDLSDEEHEVVLTEERPVVQKETVPVERVRLDKETVTDQQQVTEDVRHEEITTDDDGTGRTAR</sequence>
<dbReference type="PANTHER" id="PTHR38463:SF1">
    <property type="entry name" value="STRESS RESPONSE PROTEIN YSNF"/>
    <property type="match status" value="1"/>
</dbReference>
<dbReference type="GO" id="GO:0030077">
    <property type="term" value="C:plasma membrane light-harvesting complex"/>
    <property type="evidence" value="ECO:0007669"/>
    <property type="project" value="InterPro"/>
</dbReference>
<evidence type="ECO:0000259" key="3">
    <source>
        <dbReference type="Pfam" id="PF09557"/>
    </source>
</evidence>
<feature type="region of interest" description="Disordered" evidence="1">
    <location>
        <begin position="272"/>
        <end position="304"/>
    </location>
</feature>
<evidence type="ECO:0000256" key="1">
    <source>
        <dbReference type="SAM" id="MobiDB-lite"/>
    </source>
</evidence>
<dbReference type="PANTHER" id="PTHR38463">
    <property type="entry name" value="STRESS RESPONSE PROTEIN YSNF"/>
    <property type="match status" value="1"/>
</dbReference>
<dbReference type="GO" id="GO:0019684">
    <property type="term" value="P:photosynthesis, light reaction"/>
    <property type="evidence" value="ECO:0007669"/>
    <property type="project" value="InterPro"/>
</dbReference>
<feature type="domain" description="DUF2382" evidence="3">
    <location>
        <begin position="182"/>
        <end position="293"/>
    </location>
</feature>
<feature type="compositionally biased region" description="Gly residues" evidence="1">
    <location>
        <begin position="140"/>
        <end position="151"/>
    </location>
</feature>
<dbReference type="NCBIfam" id="TIGR02271">
    <property type="entry name" value="YsnF/AvaK domain"/>
    <property type="match status" value="1"/>
</dbReference>
<dbReference type="Pfam" id="PF09557">
    <property type="entry name" value="DUF2382"/>
    <property type="match status" value="1"/>
</dbReference>
<organism evidence="4 5">
    <name type="scientific">Amnibacterium setariae</name>
    <dbReference type="NCBI Taxonomy" id="2306585"/>
    <lineage>
        <taxon>Bacteria</taxon>
        <taxon>Bacillati</taxon>
        <taxon>Actinomycetota</taxon>
        <taxon>Actinomycetes</taxon>
        <taxon>Micrococcales</taxon>
        <taxon>Microbacteriaceae</taxon>
        <taxon>Amnibacterium</taxon>
    </lineage>
</organism>
<dbReference type="Pfam" id="PF05239">
    <property type="entry name" value="PRC"/>
    <property type="match status" value="1"/>
</dbReference>
<evidence type="ECO:0000313" key="4">
    <source>
        <dbReference type="EMBL" id="RIX26451.1"/>
    </source>
</evidence>
<comment type="caution">
    <text evidence="4">The sequence shown here is derived from an EMBL/GenBank/DDBJ whole genome shotgun (WGS) entry which is preliminary data.</text>
</comment>
<keyword evidence="5" id="KW-1185">Reference proteome</keyword>
<dbReference type="Proteomes" id="UP000265742">
    <property type="component" value="Unassembled WGS sequence"/>
</dbReference>
<dbReference type="RefSeq" id="WP_119483526.1">
    <property type="nucleotide sequence ID" value="NZ_QXTG01000003.1"/>
</dbReference>
<reference evidence="5" key="1">
    <citation type="submission" date="2018-09" db="EMBL/GenBank/DDBJ databases">
        <authorList>
            <person name="Kim I."/>
        </authorList>
    </citation>
    <scope>NUCLEOTIDE SEQUENCE [LARGE SCALE GENOMIC DNA]</scope>
    <source>
        <strain evidence="5">DD4a</strain>
    </source>
</reference>